<accession>A0ABD1LSI1</accession>
<dbReference type="AlphaFoldDB" id="A0ABD1LSI1"/>
<dbReference type="InterPro" id="IPR055278">
    <property type="entry name" value="CDC48c"/>
</dbReference>
<dbReference type="PANTHER" id="PTHR48470">
    <property type="entry name" value="CELL DIVISION CONTROL PROTEIN 48 C ISOFORM 1"/>
    <property type="match status" value="1"/>
</dbReference>
<sequence length="173" mass="19216">MSDASVSSSSEEETVSSSEHAIYEEKVEPEFALMKTMLRKSYLPKKAAAEEKNAELEVGNGNKRGVTSNLVNGEGMGWVWNGPRFRDLGGTKEVLEEVKMEVVVPLCHPQLPRQLGISPMSGILLHAPPGSGNTKLAHAIANETALPFYHIPYFSYKLDWSFSMLFFLYLTSY</sequence>
<dbReference type="EMBL" id="JBGMDY010000008">
    <property type="protein sequence ID" value="KAL2326487.1"/>
    <property type="molecule type" value="Genomic_DNA"/>
</dbReference>
<dbReference type="Gene3D" id="3.40.50.300">
    <property type="entry name" value="P-loop containing nucleotide triphosphate hydrolases"/>
    <property type="match status" value="1"/>
</dbReference>
<dbReference type="PANTHER" id="PTHR48470:SF1">
    <property type="entry name" value="CELL DIVISION CONTROL PROTEIN 48 C ISOFORM 1"/>
    <property type="match status" value="1"/>
</dbReference>
<name>A0ABD1LSI1_9FABA</name>
<evidence type="ECO:0008006" key="4">
    <source>
        <dbReference type="Google" id="ProtNLM"/>
    </source>
</evidence>
<dbReference type="SUPFAM" id="SSF52540">
    <property type="entry name" value="P-loop containing nucleoside triphosphate hydrolases"/>
    <property type="match status" value="1"/>
</dbReference>
<dbReference type="InterPro" id="IPR027417">
    <property type="entry name" value="P-loop_NTPase"/>
</dbReference>
<evidence type="ECO:0000313" key="2">
    <source>
        <dbReference type="EMBL" id="KAL2326487.1"/>
    </source>
</evidence>
<proteinExistence type="predicted"/>
<protein>
    <recommendedName>
        <fullName evidence="4">ATPase AAA-type core domain-containing protein</fullName>
    </recommendedName>
</protein>
<dbReference type="Proteomes" id="UP001603857">
    <property type="component" value="Unassembled WGS sequence"/>
</dbReference>
<keyword evidence="3" id="KW-1185">Reference proteome</keyword>
<evidence type="ECO:0000313" key="3">
    <source>
        <dbReference type="Proteomes" id="UP001603857"/>
    </source>
</evidence>
<evidence type="ECO:0000256" key="1">
    <source>
        <dbReference type="SAM" id="MobiDB-lite"/>
    </source>
</evidence>
<feature type="region of interest" description="Disordered" evidence="1">
    <location>
        <begin position="1"/>
        <end position="21"/>
    </location>
</feature>
<feature type="compositionally biased region" description="Low complexity" evidence="1">
    <location>
        <begin position="1"/>
        <end position="19"/>
    </location>
</feature>
<gene>
    <name evidence="2" type="ORF">Fmac_025545</name>
</gene>
<reference evidence="2 3" key="1">
    <citation type="submission" date="2024-08" db="EMBL/GenBank/DDBJ databases">
        <title>Insights into the chromosomal genome structure of Flemingia macrophylla.</title>
        <authorList>
            <person name="Ding Y."/>
            <person name="Zhao Y."/>
            <person name="Bi W."/>
            <person name="Wu M."/>
            <person name="Zhao G."/>
            <person name="Gong Y."/>
            <person name="Li W."/>
            <person name="Zhang P."/>
        </authorList>
    </citation>
    <scope>NUCLEOTIDE SEQUENCE [LARGE SCALE GENOMIC DNA]</scope>
    <source>
        <strain evidence="2">DYQJB</strain>
        <tissue evidence="2">Leaf</tissue>
    </source>
</reference>
<comment type="caution">
    <text evidence="2">The sequence shown here is derived from an EMBL/GenBank/DDBJ whole genome shotgun (WGS) entry which is preliminary data.</text>
</comment>
<organism evidence="2 3">
    <name type="scientific">Flemingia macrophylla</name>
    <dbReference type="NCBI Taxonomy" id="520843"/>
    <lineage>
        <taxon>Eukaryota</taxon>
        <taxon>Viridiplantae</taxon>
        <taxon>Streptophyta</taxon>
        <taxon>Embryophyta</taxon>
        <taxon>Tracheophyta</taxon>
        <taxon>Spermatophyta</taxon>
        <taxon>Magnoliopsida</taxon>
        <taxon>eudicotyledons</taxon>
        <taxon>Gunneridae</taxon>
        <taxon>Pentapetalae</taxon>
        <taxon>rosids</taxon>
        <taxon>fabids</taxon>
        <taxon>Fabales</taxon>
        <taxon>Fabaceae</taxon>
        <taxon>Papilionoideae</taxon>
        <taxon>50 kb inversion clade</taxon>
        <taxon>NPAAA clade</taxon>
        <taxon>indigoferoid/millettioid clade</taxon>
        <taxon>Phaseoleae</taxon>
        <taxon>Flemingia</taxon>
    </lineage>
</organism>